<evidence type="ECO:0000256" key="7">
    <source>
        <dbReference type="ARBA" id="ARBA00022982"/>
    </source>
</evidence>
<dbReference type="OrthoDB" id="9803397at2"/>
<keyword evidence="7 11" id="KW-0249">Electron transport</keyword>
<evidence type="ECO:0000256" key="11">
    <source>
        <dbReference type="RuleBase" id="RU364098"/>
    </source>
</evidence>
<dbReference type="STRING" id="320497.A0U93_03320"/>
<dbReference type="KEGG" id="nch:A0U93_03320"/>
<accession>A0A1U9KMV3</accession>
<dbReference type="Pfam" id="PF00037">
    <property type="entry name" value="Fer4"/>
    <property type="match status" value="1"/>
</dbReference>
<dbReference type="Pfam" id="PF12800">
    <property type="entry name" value="Fer4_4"/>
    <property type="match status" value="1"/>
</dbReference>
<evidence type="ECO:0000256" key="4">
    <source>
        <dbReference type="ARBA" id="ARBA00022485"/>
    </source>
</evidence>
<evidence type="ECO:0000313" key="14">
    <source>
        <dbReference type="Proteomes" id="UP000188604"/>
    </source>
</evidence>
<evidence type="ECO:0000313" key="13">
    <source>
        <dbReference type="EMBL" id="AQS87123.1"/>
    </source>
</evidence>
<dbReference type="Pfam" id="PF11953">
    <property type="entry name" value="DUF3470"/>
    <property type="match status" value="1"/>
</dbReference>
<dbReference type="RefSeq" id="WP_077806097.1">
    <property type="nucleotide sequence ID" value="NZ_BJXS01000008.1"/>
</dbReference>
<dbReference type="AlphaFoldDB" id="A0A1U9KMV3"/>
<evidence type="ECO:0000256" key="5">
    <source>
        <dbReference type="ARBA" id="ARBA00022723"/>
    </source>
</evidence>
<dbReference type="InterPro" id="IPR017896">
    <property type="entry name" value="4Fe4S_Fe-S-bd"/>
</dbReference>
<comment type="function">
    <text evidence="11">Ferredoxins are iron-sulfur proteins that transfer electrons in a wide variety of metabolic reactions.</text>
</comment>
<name>A0A1U9KMV3_9PROT</name>
<protein>
    <recommendedName>
        <fullName evidence="11">Ferredoxin</fullName>
    </recommendedName>
</protein>
<dbReference type="GO" id="GO:0009055">
    <property type="term" value="F:electron transfer activity"/>
    <property type="evidence" value="ECO:0007669"/>
    <property type="project" value="InterPro"/>
</dbReference>
<sequence length="110" mass="12344">MTYVVTENCIRCKFMDCVEVCPVDCFYAGENFLVINPDECIDCGVCEPECPAEAILPDSDGRAMAWLETNSKYAAVWPNITRKGEPPADADEWKDKPNKTELLSPEPHKN</sequence>
<feature type="compositionally biased region" description="Basic and acidic residues" evidence="12">
    <location>
        <begin position="82"/>
        <end position="99"/>
    </location>
</feature>
<evidence type="ECO:0000256" key="12">
    <source>
        <dbReference type="SAM" id="MobiDB-lite"/>
    </source>
</evidence>
<evidence type="ECO:0000256" key="1">
    <source>
        <dbReference type="ARBA" id="ARBA00001927"/>
    </source>
</evidence>
<keyword evidence="9 11" id="KW-0411">Iron-sulfur</keyword>
<dbReference type="InterPro" id="IPR000813">
    <property type="entry name" value="7Fe_ferredoxin"/>
</dbReference>
<keyword evidence="3 11" id="KW-0813">Transport</keyword>
<dbReference type="PROSITE" id="PS51379">
    <property type="entry name" value="4FE4S_FER_2"/>
    <property type="match status" value="2"/>
</dbReference>
<dbReference type="PANTHER" id="PTHR42859:SF2">
    <property type="entry name" value="FERREDOXIN"/>
    <property type="match status" value="1"/>
</dbReference>
<gene>
    <name evidence="13" type="ORF">A0U93_03320</name>
</gene>
<reference evidence="13 14" key="1">
    <citation type="submission" date="2016-03" db="EMBL/GenBank/DDBJ databases">
        <title>Acetic acid bacteria sequencing.</title>
        <authorList>
            <person name="Brandt J."/>
            <person name="Jakob F."/>
            <person name="Vogel R.F."/>
        </authorList>
    </citation>
    <scope>NUCLEOTIDE SEQUENCE [LARGE SCALE GENOMIC DNA]</scope>
    <source>
        <strain evidence="13 14">NBRC 101099</strain>
    </source>
</reference>
<dbReference type="Proteomes" id="UP000188604">
    <property type="component" value="Chromosome"/>
</dbReference>
<dbReference type="InterPro" id="IPR050294">
    <property type="entry name" value="RnfB_subfamily"/>
</dbReference>
<dbReference type="EMBL" id="CP014691">
    <property type="protein sequence ID" value="AQS87123.1"/>
    <property type="molecule type" value="Genomic_DNA"/>
</dbReference>
<keyword evidence="4 11" id="KW-0004">4Fe-4S</keyword>
<dbReference type="Gene3D" id="3.30.70.20">
    <property type="match status" value="1"/>
</dbReference>
<dbReference type="SUPFAM" id="SSF54862">
    <property type="entry name" value="4Fe-4S ferredoxins"/>
    <property type="match status" value="1"/>
</dbReference>
<dbReference type="GO" id="GO:0051538">
    <property type="term" value="F:3 iron, 4 sulfur cluster binding"/>
    <property type="evidence" value="ECO:0007669"/>
    <property type="project" value="UniProtKB-KW"/>
</dbReference>
<evidence type="ECO:0000256" key="6">
    <source>
        <dbReference type="ARBA" id="ARBA00022737"/>
    </source>
</evidence>
<dbReference type="GO" id="GO:0051539">
    <property type="term" value="F:4 iron, 4 sulfur cluster binding"/>
    <property type="evidence" value="ECO:0007669"/>
    <property type="project" value="UniProtKB-KW"/>
</dbReference>
<keyword evidence="14" id="KW-1185">Reference proteome</keyword>
<keyword evidence="10 11" id="KW-0003">3Fe-4S</keyword>
<dbReference type="PANTHER" id="PTHR42859">
    <property type="entry name" value="OXIDOREDUCTASE"/>
    <property type="match status" value="1"/>
</dbReference>
<comment type="cofactor">
    <cofactor evidence="2 11">
        <name>[4Fe-4S] cluster</name>
        <dbReference type="ChEBI" id="CHEBI:49883"/>
    </cofactor>
</comment>
<evidence type="ECO:0000256" key="2">
    <source>
        <dbReference type="ARBA" id="ARBA00001966"/>
    </source>
</evidence>
<organism evidence="13 14">
    <name type="scientific">Neoasaia chiangmaiensis</name>
    <dbReference type="NCBI Taxonomy" id="320497"/>
    <lineage>
        <taxon>Bacteria</taxon>
        <taxon>Pseudomonadati</taxon>
        <taxon>Pseudomonadota</taxon>
        <taxon>Alphaproteobacteria</taxon>
        <taxon>Acetobacterales</taxon>
        <taxon>Acetobacteraceae</taxon>
        <taxon>Neoasaia</taxon>
    </lineage>
</organism>
<keyword evidence="6 11" id="KW-0677">Repeat</keyword>
<dbReference type="InterPro" id="IPR022569">
    <property type="entry name" value="Fd_C"/>
</dbReference>
<evidence type="ECO:0000256" key="10">
    <source>
        <dbReference type="ARBA" id="ARBA00023291"/>
    </source>
</evidence>
<evidence type="ECO:0000256" key="8">
    <source>
        <dbReference type="ARBA" id="ARBA00023004"/>
    </source>
</evidence>
<dbReference type="InterPro" id="IPR054829">
    <property type="entry name" value="FdxA"/>
</dbReference>
<dbReference type="GO" id="GO:0046872">
    <property type="term" value="F:metal ion binding"/>
    <property type="evidence" value="ECO:0007669"/>
    <property type="project" value="UniProtKB-KW"/>
</dbReference>
<keyword evidence="8 11" id="KW-0408">Iron</keyword>
<dbReference type="InterPro" id="IPR017900">
    <property type="entry name" value="4Fe4S_Fe_S_CS"/>
</dbReference>
<dbReference type="PROSITE" id="PS00198">
    <property type="entry name" value="4FE4S_FER_1"/>
    <property type="match status" value="1"/>
</dbReference>
<dbReference type="NCBIfam" id="NF045490">
    <property type="entry name" value="FdxA_Protbact"/>
    <property type="match status" value="1"/>
</dbReference>
<feature type="region of interest" description="Disordered" evidence="12">
    <location>
        <begin position="82"/>
        <end position="110"/>
    </location>
</feature>
<dbReference type="PRINTS" id="PR00354">
    <property type="entry name" value="7FE8SFRDOXIN"/>
</dbReference>
<proteinExistence type="predicted"/>
<comment type="cofactor">
    <cofactor evidence="1 11">
        <name>[3Fe-4S] cluster</name>
        <dbReference type="ChEBI" id="CHEBI:21137"/>
    </cofactor>
</comment>
<keyword evidence="5 11" id="KW-0479">Metal-binding</keyword>
<evidence type="ECO:0000256" key="9">
    <source>
        <dbReference type="ARBA" id="ARBA00023014"/>
    </source>
</evidence>
<evidence type="ECO:0000256" key="3">
    <source>
        <dbReference type="ARBA" id="ARBA00022448"/>
    </source>
</evidence>